<comment type="caution">
    <text evidence="8">The sequence shown here is derived from an EMBL/GenBank/DDBJ whole genome shotgun (WGS) entry which is preliminary data.</text>
</comment>
<evidence type="ECO:0000256" key="5">
    <source>
        <dbReference type="ARBA" id="ARBA00023136"/>
    </source>
</evidence>
<dbReference type="InterPro" id="IPR001626">
    <property type="entry name" value="ABC_TroCD"/>
</dbReference>
<evidence type="ECO:0000256" key="7">
    <source>
        <dbReference type="SAM" id="Phobius"/>
    </source>
</evidence>
<keyword evidence="3 6" id="KW-0812">Transmembrane</keyword>
<dbReference type="Pfam" id="PF00950">
    <property type="entry name" value="ABC-3"/>
    <property type="match status" value="1"/>
</dbReference>
<feature type="transmembrane region" description="Helical" evidence="7">
    <location>
        <begin position="144"/>
        <end position="166"/>
    </location>
</feature>
<dbReference type="AlphaFoldDB" id="A0A7V6A210"/>
<reference evidence="8" key="1">
    <citation type="journal article" date="2020" name="mSystems">
        <title>Genome- and Community-Level Interaction Insights into Carbon Utilization and Element Cycling Functions of Hydrothermarchaeota in Hydrothermal Sediment.</title>
        <authorList>
            <person name="Zhou Z."/>
            <person name="Liu Y."/>
            <person name="Xu W."/>
            <person name="Pan J."/>
            <person name="Luo Z.H."/>
            <person name="Li M."/>
        </authorList>
    </citation>
    <scope>NUCLEOTIDE SEQUENCE [LARGE SCALE GENOMIC DNA]</scope>
    <source>
        <strain evidence="8">SpSt-767</strain>
    </source>
</reference>
<dbReference type="Gene3D" id="1.10.3470.10">
    <property type="entry name" value="ABC transporter involved in vitamin B12 uptake, BtuC"/>
    <property type="match status" value="1"/>
</dbReference>
<dbReference type="GO" id="GO:0055085">
    <property type="term" value="P:transmembrane transport"/>
    <property type="evidence" value="ECO:0007669"/>
    <property type="project" value="InterPro"/>
</dbReference>
<comment type="similarity">
    <text evidence="2 6">Belongs to the ABC-3 integral membrane protein family.</text>
</comment>
<evidence type="ECO:0000256" key="4">
    <source>
        <dbReference type="ARBA" id="ARBA00022989"/>
    </source>
</evidence>
<evidence type="ECO:0000313" key="8">
    <source>
        <dbReference type="EMBL" id="HHS28832.1"/>
    </source>
</evidence>
<feature type="transmembrane region" description="Helical" evidence="7">
    <location>
        <begin position="227"/>
        <end position="248"/>
    </location>
</feature>
<dbReference type="GO" id="GO:0010043">
    <property type="term" value="P:response to zinc ion"/>
    <property type="evidence" value="ECO:0007669"/>
    <property type="project" value="TreeGrafter"/>
</dbReference>
<keyword evidence="6" id="KW-0813">Transport</keyword>
<evidence type="ECO:0000256" key="6">
    <source>
        <dbReference type="RuleBase" id="RU003943"/>
    </source>
</evidence>
<keyword evidence="5 7" id="KW-0472">Membrane</keyword>
<feature type="transmembrane region" description="Helical" evidence="7">
    <location>
        <begin position="187"/>
        <end position="215"/>
    </location>
</feature>
<feature type="transmembrane region" description="Helical" evidence="7">
    <location>
        <begin position="260"/>
        <end position="279"/>
    </location>
</feature>
<feature type="transmembrane region" description="Helical" evidence="7">
    <location>
        <begin position="49"/>
        <end position="68"/>
    </location>
</feature>
<dbReference type="InterPro" id="IPR037294">
    <property type="entry name" value="ABC_BtuC-like"/>
</dbReference>
<feature type="transmembrane region" description="Helical" evidence="7">
    <location>
        <begin position="103"/>
        <end position="124"/>
    </location>
</feature>
<accession>A0A7V6A210</accession>
<sequence>MGRFPTAWFGGMMIEALSLGFFQRAVAAGVILSLLCGVLSVFVILRRMAFIGVGISHSAFGGVALGFLLGLDPLKSGIGFAVGISFLIEWAQERGRLQEDAAIGIFFAVAMALGVVFLSLSRTYNVDVFGFLFGNILAVGPTQLWEIAVIGLAVLAIVTFFYKELVFLSFDEEMAWVSGVPVRALRYLFLVLLALVIIMAIYLVGIILVSALLVIPGAVARNLTRHIATMLRVSVAAAVGATLAGLFLSLALDWPSGATVVLVLGLIFFASQALLFLPLREES</sequence>
<organism evidence="8">
    <name type="scientific">Desulfobacca acetoxidans</name>
    <dbReference type="NCBI Taxonomy" id="60893"/>
    <lineage>
        <taxon>Bacteria</taxon>
        <taxon>Pseudomonadati</taxon>
        <taxon>Thermodesulfobacteriota</taxon>
        <taxon>Desulfobaccia</taxon>
        <taxon>Desulfobaccales</taxon>
        <taxon>Desulfobaccaceae</taxon>
        <taxon>Desulfobacca</taxon>
    </lineage>
</organism>
<name>A0A7V6A210_9BACT</name>
<evidence type="ECO:0000256" key="2">
    <source>
        <dbReference type="ARBA" id="ARBA00008034"/>
    </source>
</evidence>
<feature type="transmembrane region" description="Helical" evidence="7">
    <location>
        <begin position="20"/>
        <end position="42"/>
    </location>
</feature>
<protein>
    <submittedName>
        <fullName evidence="8">Metal ABC transporter permease</fullName>
    </submittedName>
</protein>
<dbReference type="GO" id="GO:0043190">
    <property type="term" value="C:ATP-binding cassette (ABC) transporter complex"/>
    <property type="evidence" value="ECO:0007669"/>
    <property type="project" value="InterPro"/>
</dbReference>
<evidence type="ECO:0000256" key="1">
    <source>
        <dbReference type="ARBA" id="ARBA00004141"/>
    </source>
</evidence>
<gene>
    <name evidence="8" type="ORF">ENV52_03910</name>
</gene>
<evidence type="ECO:0000256" key="3">
    <source>
        <dbReference type="ARBA" id="ARBA00022692"/>
    </source>
</evidence>
<dbReference type="SUPFAM" id="SSF81345">
    <property type="entry name" value="ABC transporter involved in vitamin B12 uptake, BtuC"/>
    <property type="match status" value="1"/>
</dbReference>
<dbReference type="CDD" id="cd06550">
    <property type="entry name" value="TM_ABC_iron-siderophores_like"/>
    <property type="match status" value="1"/>
</dbReference>
<dbReference type="EMBL" id="DTGR01000058">
    <property type="protein sequence ID" value="HHS28832.1"/>
    <property type="molecule type" value="Genomic_DNA"/>
</dbReference>
<dbReference type="PANTHER" id="PTHR30477:SF0">
    <property type="entry name" value="METAL TRANSPORT SYSTEM MEMBRANE PROTEIN TM_0125-RELATED"/>
    <property type="match status" value="1"/>
</dbReference>
<comment type="subcellular location">
    <subcellularLocation>
        <location evidence="6">Cell membrane</location>
        <topology evidence="6">Multi-pass membrane protein</topology>
    </subcellularLocation>
    <subcellularLocation>
        <location evidence="1">Membrane</location>
        <topology evidence="1">Multi-pass membrane protein</topology>
    </subcellularLocation>
</comment>
<keyword evidence="4 7" id="KW-1133">Transmembrane helix</keyword>
<dbReference type="PANTHER" id="PTHR30477">
    <property type="entry name" value="ABC-TRANSPORTER METAL-BINDING PROTEIN"/>
    <property type="match status" value="1"/>
</dbReference>
<proteinExistence type="inferred from homology"/>